<accession>A0AAN6N1G9</accession>
<dbReference type="InterPro" id="IPR036928">
    <property type="entry name" value="AS_sf"/>
</dbReference>
<organism evidence="1 2">
    <name type="scientific">Diplogelasinospora grovesii</name>
    <dbReference type="NCBI Taxonomy" id="303347"/>
    <lineage>
        <taxon>Eukaryota</taxon>
        <taxon>Fungi</taxon>
        <taxon>Dikarya</taxon>
        <taxon>Ascomycota</taxon>
        <taxon>Pezizomycotina</taxon>
        <taxon>Sordariomycetes</taxon>
        <taxon>Sordariomycetidae</taxon>
        <taxon>Sordariales</taxon>
        <taxon>Diplogelasinosporaceae</taxon>
        <taxon>Diplogelasinospora</taxon>
    </lineage>
</organism>
<keyword evidence="2" id="KW-1185">Reference proteome</keyword>
<dbReference type="PANTHER" id="PTHR42678">
    <property type="entry name" value="AMIDASE"/>
    <property type="match status" value="1"/>
</dbReference>
<dbReference type="SUPFAM" id="SSF75304">
    <property type="entry name" value="Amidase signature (AS) enzymes"/>
    <property type="match status" value="1"/>
</dbReference>
<comment type="caution">
    <text evidence="1">The sequence shown here is derived from an EMBL/GenBank/DDBJ whole genome shotgun (WGS) entry which is preliminary data.</text>
</comment>
<proteinExistence type="predicted"/>
<dbReference type="Gene3D" id="3.90.1300.10">
    <property type="entry name" value="Amidase signature (AS) domain"/>
    <property type="match status" value="1"/>
</dbReference>
<reference evidence="2" key="1">
    <citation type="journal article" date="2023" name="Mol. Phylogenet. Evol.">
        <title>Genome-scale phylogeny and comparative genomics of the fungal order Sordariales.</title>
        <authorList>
            <person name="Hensen N."/>
            <person name="Bonometti L."/>
            <person name="Westerberg I."/>
            <person name="Brannstrom I.O."/>
            <person name="Guillou S."/>
            <person name="Cros-Aarteil S."/>
            <person name="Calhoun S."/>
            <person name="Haridas S."/>
            <person name="Kuo A."/>
            <person name="Mondo S."/>
            <person name="Pangilinan J."/>
            <person name="Riley R."/>
            <person name="LaButti K."/>
            <person name="Andreopoulos B."/>
            <person name="Lipzen A."/>
            <person name="Chen C."/>
            <person name="Yan M."/>
            <person name="Daum C."/>
            <person name="Ng V."/>
            <person name="Clum A."/>
            <person name="Steindorff A."/>
            <person name="Ohm R.A."/>
            <person name="Martin F."/>
            <person name="Silar P."/>
            <person name="Natvig D.O."/>
            <person name="Lalanne C."/>
            <person name="Gautier V."/>
            <person name="Ament-Velasquez S.L."/>
            <person name="Kruys A."/>
            <person name="Hutchinson M.I."/>
            <person name="Powell A.J."/>
            <person name="Barry K."/>
            <person name="Miller A.N."/>
            <person name="Grigoriev I.V."/>
            <person name="Debuchy R."/>
            <person name="Gladieux P."/>
            <person name="Hiltunen Thoren M."/>
            <person name="Johannesson H."/>
        </authorList>
    </citation>
    <scope>NUCLEOTIDE SEQUENCE [LARGE SCALE GENOMIC DNA]</scope>
    <source>
        <strain evidence="2">CBS 340.73</strain>
    </source>
</reference>
<dbReference type="AlphaFoldDB" id="A0AAN6N1G9"/>
<evidence type="ECO:0000313" key="1">
    <source>
        <dbReference type="EMBL" id="KAK3937314.1"/>
    </source>
</evidence>
<evidence type="ECO:0000313" key="2">
    <source>
        <dbReference type="Proteomes" id="UP001303473"/>
    </source>
</evidence>
<dbReference type="PANTHER" id="PTHR42678:SF34">
    <property type="entry name" value="OS04G0183300 PROTEIN"/>
    <property type="match status" value="1"/>
</dbReference>
<gene>
    <name evidence="1" type="ORF">QBC46DRAFT_344684</name>
</gene>
<dbReference type="EMBL" id="MU853857">
    <property type="protein sequence ID" value="KAK3937314.1"/>
    <property type="molecule type" value="Genomic_DNA"/>
</dbReference>
<dbReference type="Proteomes" id="UP001303473">
    <property type="component" value="Unassembled WGS sequence"/>
</dbReference>
<sequence length="133" mass="14801">MTAEDRKEAAAAFSITEDERKAAIEDVRDWGRRRAIDKCLKENDIDIILGPADSEIDGFYTAAGYPMACLPLSYSSFNERPFGVCAIAGQYQEGQLIQFMSAWEHAGFNKYRLLPTWLGGDPAVKSDTAKDEL</sequence>
<protein>
    <submittedName>
        <fullName evidence="1">Amidase signature domain protein</fullName>
    </submittedName>
</protein>
<name>A0AAN6N1G9_9PEZI</name>